<evidence type="ECO:0008006" key="4">
    <source>
        <dbReference type="Google" id="ProtNLM"/>
    </source>
</evidence>
<sequence length="206" mass="22993">MLVPADRHRAAHSIVTVLNPYEPPADEAPLDPQGDEAESVVIKVAPLYLDGFDLVAGQLPGLIYLWIPAGLVGWLTSSFLFSLATVALVCGLIFLFTIRSLEISSAGLRFRRLFGHPRFLPWNRIVRITQATRQEVLIHGWTAPRFPPREVTTASTTKGHFRIEWNEGWLYFPPADPARFRQLVALHHGNEEPSGPATSALREPLK</sequence>
<evidence type="ECO:0000313" key="3">
    <source>
        <dbReference type="Proteomes" id="UP000318288"/>
    </source>
</evidence>
<dbReference type="RefSeq" id="WP_146460181.1">
    <property type="nucleotide sequence ID" value="NZ_SJPW01000006.1"/>
</dbReference>
<feature type="transmembrane region" description="Helical" evidence="1">
    <location>
        <begin position="79"/>
        <end position="101"/>
    </location>
</feature>
<gene>
    <name evidence="2" type="ORF">Poly51_45840</name>
</gene>
<evidence type="ECO:0000256" key="1">
    <source>
        <dbReference type="SAM" id="Phobius"/>
    </source>
</evidence>
<keyword evidence="1" id="KW-0812">Transmembrane</keyword>
<comment type="caution">
    <text evidence="2">The sequence shown here is derived from an EMBL/GenBank/DDBJ whole genome shotgun (WGS) entry which is preliminary data.</text>
</comment>
<dbReference type="Proteomes" id="UP000318288">
    <property type="component" value="Unassembled WGS sequence"/>
</dbReference>
<reference evidence="2 3" key="1">
    <citation type="submission" date="2019-02" db="EMBL/GenBank/DDBJ databases">
        <title>Deep-cultivation of Planctomycetes and their phenomic and genomic characterization uncovers novel biology.</title>
        <authorList>
            <person name="Wiegand S."/>
            <person name="Jogler M."/>
            <person name="Boedeker C."/>
            <person name="Pinto D."/>
            <person name="Vollmers J."/>
            <person name="Rivas-Marin E."/>
            <person name="Kohn T."/>
            <person name="Peeters S.H."/>
            <person name="Heuer A."/>
            <person name="Rast P."/>
            <person name="Oberbeckmann S."/>
            <person name="Bunk B."/>
            <person name="Jeske O."/>
            <person name="Meyerdierks A."/>
            <person name="Storesund J.E."/>
            <person name="Kallscheuer N."/>
            <person name="Luecker S."/>
            <person name="Lage O.M."/>
            <person name="Pohl T."/>
            <person name="Merkel B.J."/>
            <person name="Hornburger P."/>
            <person name="Mueller R.-W."/>
            <person name="Bruemmer F."/>
            <person name="Labrenz M."/>
            <person name="Spormann A.M."/>
            <person name="Op Den Camp H."/>
            <person name="Overmann J."/>
            <person name="Amann R."/>
            <person name="Jetten M.S.M."/>
            <person name="Mascher T."/>
            <person name="Medema M.H."/>
            <person name="Devos D.P."/>
            <person name="Kaster A.-K."/>
            <person name="Ovreas L."/>
            <person name="Rohde M."/>
            <person name="Galperin M.Y."/>
            <person name="Jogler C."/>
        </authorList>
    </citation>
    <scope>NUCLEOTIDE SEQUENCE [LARGE SCALE GENOMIC DNA]</scope>
    <source>
        <strain evidence="2 3">Poly51</strain>
    </source>
</reference>
<feature type="transmembrane region" description="Helical" evidence="1">
    <location>
        <begin position="47"/>
        <end position="67"/>
    </location>
</feature>
<keyword evidence="3" id="KW-1185">Reference proteome</keyword>
<dbReference type="EMBL" id="SJPW01000006">
    <property type="protein sequence ID" value="TWU48683.1"/>
    <property type="molecule type" value="Genomic_DNA"/>
</dbReference>
<keyword evidence="1" id="KW-1133">Transmembrane helix</keyword>
<evidence type="ECO:0000313" key="2">
    <source>
        <dbReference type="EMBL" id="TWU48683.1"/>
    </source>
</evidence>
<accession>A0A5C6EFX5</accession>
<dbReference type="OrthoDB" id="9967667at2"/>
<name>A0A5C6EFX5_9BACT</name>
<keyword evidence="1" id="KW-0472">Membrane</keyword>
<organism evidence="2 3">
    <name type="scientific">Rubripirellula tenax</name>
    <dbReference type="NCBI Taxonomy" id="2528015"/>
    <lineage>
        <taxon>Bacteria</taxon>
        <taxon>Pseudomonadati</taxon>
        <taxon>Planctomycetota</taxon>
        <taxon>Planctomycetia</taxon>
        <taxon>Pirellulales</taxon>
        <taxon>Pirellulaceae</taxon>
        <taxon>Rubripirellula</taxon>
    </lineage>
</organism>
<proteinExistence type="predicted"/>
<protein>
    <recommendedName>
        <fullName evidence="4">DUF304 domain-containing protein</fullName>
    </recommendedName>
</protein>
<dbReference type="AlphaFoldDB" id="A0A5C6EFX5"/>